<keyword evidence="3" id="KW-1185">Reference proteome</keyword>
<accession>A0AAV9GGN0</accession>
<reference evidence="2" key="2">
    <citation type="submission" date="2023-05" db="EMBL/GenBank/DDBJ databases">
        <authorList>
            <consortium name="Lawrence Berkeley National Laboratory"/>
            <person name="Steindorff A."/>
            <person name="Hensen N."/>
            <person name="Bonometti L."/>
            <person name="Westerberg I."/>
            <person name="Brannstrom I.O."/>
            <person name="Guillou S."/>
            <person name="Cros-Aarteil S."/>
            <person name="Calhoun S."/>
            <person name="Haridas S."/>
            <person name="Kuo A."/>
            <person name="Mondo S."/>
            <person name="Pangilinan J."/>
            <person name="Riley R."/>
            <person name="Labutti K."/>
            <person name="Andreopoulos B."/>
            <person name="Lipzen A."/>
            <person name="Chen C."/>
            <person name="Yanf M."/>
            <person name="Daum C."/>
            <person name="Ng V."/>
            <person name="Clum A."/>
            <person name="Ohm R."/>
            <person name="Martin F."/>
            <person name="Silar P."/>
            <person name="Natvig D."/>
            <person name="Lalanne C."/>
            <person name="Gautier V."/>
            <person name="Ament-Velasquez S.L."/>
            <person name="Kruys A."/>
            <person name="Hutchinson M.I."/>
            <person name="Powell A.J."/>
            <person name="Barry K."/>
            <person name="Miller A.N."/>
            <person name="Grigoriev I.V."/>
            <person name="Debuchy R."/>
            <person name="Gladieux P."/>
            <person name="Thoren M.H."/>
            <person name="Johannesson H."/>
        </authorList>
    </citation>
    <scope>NUCLEOTIDE SEQUENCE</scope>
    <source>
        <strain evidence="2">PSN243</strain>
    </source>
</reference>
<evidence type="ECO:0000313" key="3">
    <source>
        <dbReference type="Proteomes" id="UP001321760"/>
    </source>
</evidence>
<protein>
    <submittedName>
        <fullName evidence="2">Uncharacterized protein</fullName>
    </submittedName>
</protein>
<gene>
    <name evidence="2" type="ORF">QBC34DRAFT_409840</name>
</gene>
<comment type="caution">
    <text evidence="2">The sequence shown here is derived from an EMBL/GenBank/DDBJ whole genome shotgun (WGS) entry which is preliminary data.</text>
</comment>
<evidence type="ECO:0000256" key="1">
    <source>
        <dbReference type="SAM" id="Phobius"/>
    </source>
</evidence>
<dbReference type="AlphaFoldDB" id="A0AAV9GGN0"/>
<proteinExistence type="predicted"/>
<keyword evidence="1" id="KW-1133">Transmembrane helix</keyword>
<dbReference type="EMBL" id="MU865950">
    <property type="protein sequence ID" value="KAK4447314.1"/>
    <property type="molecule type" value="Genomic_DNA"/>
</dbReference>
<dbReference type="Proteomes" id="UP001321760">
    <property type="component" value="Unassembled WGS sequence"/>
</dbReference>
<evidence type="ECO:0000313" key="2">
    <source>
        <dbReference type="EMBL" id="KAK4447314.1"/>
    </source>
</evidence>
<keyword evidence="1" id="KW-0472">Membrane</keyword>
<sequence>MPPQPPSTRPGAIYYNPLLLAIYDLWVLHFNMRYIWRCPTPHHPPPAIPGEFLHAPSRHWRRVGVFPFHRAAKRSERGRT</sequence>
<feature type="transmembrane region" description="Helical" evidence="1">
    <location>
        <begin position="12"/>
        <end position="30"/>
    </location>
</feature>
<keyword evidence="1" id="KW-0812">Transmembrane</keyword>
<reference evidence="2" key="1">
    <citation type="journal article" date="2023" name="Mol. Phylogenet. Evol.">
        <title>Genome-scale phylogeny and comparative genomics of the fungal order Sordariales.</title>
        <authorList>
            <person name="Hensen N."/>
            <person name="Bonometti L."/>
            <person name="Westerberg I."/>
            <person name="Brannstrom I.O."/>
            <person name="Guillou S."/>
            <person name="Cros-Aarteil S."/>
            <person name="Calhoun S."/>
            <person name="Haridas S."/>
            <person name="Kuo A."/>
            <person name="Mondo S."/>
            <person name="Pangilinan J."/>
            <person name="Riley R."/>
            <person name="LaButti K."/>
            <person name="Andreopoulos B."/>
            <person name="Lipzen A."/>
            <person name="Chen C."/>
            <person name="Yan M."/>
            <person name="Daum C."/>
            <person name="Ng V."/>
            <person name="Clum A."/>
            <person name="Steindorff A."/>
            <person name="Ohm R.A."/>
            <person name="Martin F."/>
            <person name="Silar P."/>
            <person name="Natvig D.O."/>
            <person name="Lalanne C."/>
            <person name="Gautier V."/>
            <person name="Ament-Velasquez S.L."/>
            <person name="Kruys A."/>
            <person name="Hutchinson M.I."/>
            <person name="Powell A.J."/>
            <person name="Barry K."/>
            <person name="Miller A.N."/>
            <person name="Grigoriev I.V."/>
            <person name="Debuchy R."/>
            <person name="Gladieux P."/>
            <person name="Hiltunen Thoren M."/>
            <person name="Johannesson H."/>
        </authorList>
    </citation>
    <scope>NUCLEOTIDE SEQUENCE</scope>
    <source>
        <strain evidence="2">PSN243</strain>
    </source>
</reference>
<name>A0AAV9GGN0_9PEZI</name>
<organism evidence="2 3">
    <name type="scientific">Podospora aff. communis PSN243</name>
    <dbReference type="NCBI Taxonomy" id="3040156"/>
    <lineage>
        <taxon>Eukaryota</taxon>
        <taxon>Fungi</taxon>
        <taxon>Dikarya</taxon>
        <taxon>Ascomycota</taxon>
        <taxon>Pezizomycotina</taxon>
        <taxon>Sordariomycetes</taxon>
        <taxon>Sordariomycetidae</taxon>
        <taxon>Sordariales</taxon>
        <taxon>Podosporaceae</taxon>
        <taxon>Podospora</taxon>
    </lineage>
</organism>